<dbReference type="Proteomes" id="UP001143307">
    <property type="component" value="Unassembled WGS sequence"/>
</dbReference>
<accession>A0ABT3T0B8</accession>
<feature type="transmembrane region" description="Helical" evidence="1">
    <location>
        <begin position="89"/>
        <end position="108"/>
    </location>
</feature>
<evidence type="ECO:0000313" key="2">
    <source>
        <dbReference type="EMBL" id="MCX2975696.1"/>
    </source>
</evidence>
<proteinExistence type="predicted"/>
<feature type="transmembrane region" description="Helical" evidence="1">
    <location>
        <begin position="62"/>
        <end position="83"/>
    </location>
</feature>
<keyword evidence="1" id="KW-0472">Membrane</keyword>
<gene>
    <name evidence="2" type="ORF">EYC87_19145</name>
</gene>
<organism evidence="2 3">
    <name type="scientific">Candidatus Seongchinamella marina</name>
    <dbReference type="NCBI Taxonomy" id="2518990"/>
    <lineage>
        <taxon>Bacteria</taxon>
        <taxon>Pseudomonadati</taxon>
        <taxon>Pseudomonadota</taxon>
        <taxon>Gammaproteobacteria</taxon>
        <taxon>Cellvibrionales</taxon>
        <taxon>Halieaceae</taxon>
        <taxon>Seongchinamella</taxon>
    </lineage>
</organism>
<reference evidence="2" key="1">
    <citation type="submission" date="2019-02" db="EMBL/GenBank/DDBJ databases">
        <authorList>
            <person name="Li S.-H."/>
        </authorList>
    </citation>
    <scope>NUCLEOTIDE SEQUENCE</scope>
    <source>
        <strain evidence="2">IMCC8485</strain>
    </source>
</reference>
<keyword evidence="1" id="KW-1133">Transmembrane helix</keyword>
<keyword evidence="1" id="KW-0812">Transmembrane</keyword>
<protein>
    <submittedName>
        <fullName evidence="2">Uncharacterized protein</fullName>
    </submittedName>
</protein>
<sequence length="114" mass="12333">MPDHLINTLRLLAAILVTFSGAGKVASLWFRELDQQAVAALLLGTVYLIIGLGLFGQSRFTLFVAISVCSLVSLYTLKSIAVLEPLQQAGLVADLITIVLSTTVLWHVRNRPSV</sequence>
<feature type="transmembrane region" description="Helical" evidence="1">
    <location>
        <begin position="12"/>
        <end position="30"/>
    </location>
</feature>
<evidence type="ECO:0000256" key="1">
    <source>
        <dbReference type="SAM" id="Phobius"/>
    </source>
</evidence>
<name>A0ABT3T0B8_9GAMM</name>
<comment type="caution">
    <text evidence="2">The sequence shown here is derived from an EMBL/GenBank/DDBJ whole genome shotgun (WGS) entry which is preliminary data.</text>
</comment>
<dbReference type="EMBL" id="SHNP01000011">
    <property type="protein sequence ID" value="MCX2975696.1"/>
    <property type="molecule type" value="Genomic_DNA"/>
</dbReference>
<feature type="transmembrane region" description="Helical" evidence="1">
    <location>
        <begin position="36"/>
        <end position="55"/>
    </location>
</feature>
<dbReference type="RefSeq" id="WP_279254316.1">
    <property type="nucleotide sequence ID" value="NZ_SHNP01000011.1"/>
</dbReference>
<keyword evidence="3" id="KW-1185">Reference proteome</keyword>
<evidence type="ECO:0000313" key="3">
    <source>
        <dbReference type="Proteomes" id="UP001143307"/>
    </source>
</evidence>